<dbReference type="EMBL" id="FNCN01000047">
    <property type="protein sequence ID" value="SDI38067.1"/>
    <property type="molecule type" value="Genomic_DNA"/>
</dbReference>
<dbReference type="AlphaFoldDB" id="A0A1G8K3W8"/>
<dbReference type="Proteomes" id="UP000198923">
    <property type="component" value="Unassembled WGS sequence"/>
</dbReference>
<name>A0A1G8K3W8_9ACTN</name>
<evidence type="ECO:0000313" key="2">
    <source>
        <dbReference type="Proteomes" id="UP000198923"/>
    </source>
</evidence>
<proteinExistence type="predicted"/>
<reference evidence="1 2" key="1">
    <citation type="submission" date="2016-10" db="EMBL/GenBank/DDBJ databases">
        <authorList>
            <person name="de Groot N.N."/>
        </authorList>
    </citation>
    <scope>NUCLEOTIDE SEQUENCE [LARGE SCALE GENOMIC DNA]</scope>
    <source>
        <strain evidence="1 2">CPCC 201354</strain>
    </source>
</reference>
<evidence type="ECO:0000313" key="1">
    <source>
        <dbReference type="EMBL" id="SDI38067.1"/>
    </source>
</evidence>
<organism evidence="1 2">
    <name type="scientific">Sinosporangium album</name>
    <dbReference type="NCBI Taxonomy" id="504805"/>
    <lineage>
        <taxon>Bacteria</taxon>
        <taxon>Bacillati</taxon>
        <taxon>Actinomycetota</taxon>
        <taxon>Actinomycetes</taxon>
        <taxon>Streptosporangiales</taxon>
        <taxon>Streptosporangiaceae</taxon>
        <taxon>Sinosporangium</taxon>
    </lineage>
</organism>
<gene>
    <name evidence="1" type="ORF">SAMN05421505_14719</name>
</gene>
<accession>A0A1G8K3W8</accession>
<keyword evidence="2" id="KW-1185">Reference proteome</keyword>
<sequence>MDTSDFVWADLAAPVLGAAVPPYRSAFLDTRVHLPFLQRIETRVLGRGPGRRASEVGGSMHLGPRGLPALDLEIQRTPKMASDLGLCNPSRDSLVEFWIAHVLT</sequence>
<protein>
    <submittedName>
        <fullName evidence="1">Uncharacterized protein</fullName>
    </submittedName>
</protein>
<dbReference type="STRING" id="504805.SAMN05421505_14719"/>